<feature type="compositionally biased region" description="Acidic residues" evidence="4">
    <location>
        <begin position="13"/>
        <end position="26"/>
    </location>
</feature>
<evidence type="ECO:0000313" key="6">
    <source>
        <dbReference type="EMBL" id="KAL3505759.1"/>
    </source>
</evidence>
<dbReference type="InterPro" id="IPR011124">
    <property type="entry name" value="Znf_CW"/>
</dbReference>
<evidence type="ECO:0000313" key="7">
    <source>
        <dbReference type="Proteomes" id="UP001630127"/>
    </source>
</evidence>
<keyword evidence="3" id="KW-0862">Zinc</keyword>
<dbReference type="PANTHER" id="PTHR46524">
    <property type="entry name" value="CW-TYPE ZINC FINGER"/>
    <property type="match status" value="1"/>
</dbReference>
<feature type="region of interest" description="Disordered" evidence="4">
    <location>
        <begin position="846"/>
        <end position="909"/>
    </location>
</feature>
<keyword evidence="7" id="KW-1185">Reference proteome</keyword>
<feature type="compositionally biased region" description="Low complexity" evidence="4">
    <location>
        <begin position="1066"/>
        <end position="1080"/>
    </location>
</feature>
<dbReference type="CDD" id="cd15517">
    <property type="entry name" value="PHD_TCF19_like"/>
    <property type="match status" value="1"/>
</dbReference>
<evidence type="ECO:0000256" key="1">
    <source>
        <dbReference type="ARBA" id="ARBA00022723"/>
    </source>
</evidence>
<proteinExistence type="predicted"/>
<dbReference type="InterPro" id="IPR055300">
    <property type="entry name" value="CWZF3/5/7"/>
</dbReference>
<gene>
    <name evidence="6" type="ORF">ACH5RR_031141</name>
</gene>
<sequence>MGWSSGAPKMGEEVELEEGEAYDDDTSMDPEIALSYLDEKVQSVLGHFQKDFEGGVSAENLGAKFGGYGSFLPTYQRSPSIWSQPKSPQRVQTHSTIRSPNYLHREVGGQDATALRDAPLSQSNGTAVTRTHEKIALLGDGSLRQDSCLSSAQLTEKLPGTHQPSPNKSLNPNDQKTLKFRIKVGSDKTMQKNAAIYSGLGLTSPSSSMGNSPGESRGNLFESQETPDETSSRILQMLTSYTIAGGLLVSPLHNNFLNLTSNIPMESNKPEATVKMKHDHSTTSAEDSTSRLDDENLPSRKLIEAVGKSEKHQESRCENGMAFEDDMLFRLKDNNGAERLQSKQSFRDSAKALETSRENENGFILMKREARKDKAKRRLSGTELVKDGAAEPISGQSGAKFDNQEAKSTSVEWSRGNQIKCSRKDVPADQSEGTRNKTDRIHVPLKTDSYISEGERDSKGGIDHSIQKASVRATSHEQDELRIPVSAKKLAFESKKNPNGGQVKGKPSLDSADERKRADFSVPVKEKGINRDAHTVRDIYKDLFETNSVSRSKPGDVLENPSGDRSKGSNFETAKEMQAHSARSKEKPSINNFDNQVTSGTLLKDPPSNTLPPVNGLTLVTEQATVAPVLIEEQWVSCDLCQKWRLLPYGTKPEDLPEEWVCSMLNWLPGMNNCEISEEETTKALNALYQLPVLENQHGVQNHADRPANGVHSVDKHLLNQNHQNVGYNFMADGRKKTHKIKETIITGSQAKNLQQDRVKKGSSKDIKQPLMGVIPIKKSNGQHLSKSDIAVKKHSNRQIENHVTGDAKPNRKSKRELDQYEYDIAKKIKTEGAGMNNFQASAANLGRSGIGSDTILPTKASMKGNQKQSERDYSKDAKSEERNGLQTSVKKPREGAFGLVGSGSVDMMRKSKDGEISLKKRKLKDWQNCQNYAETFHSDGSHLQDRNMPVKKESSDNGLGSDKKSRLLSDGKESNISKSNAESKRKDMKTRVLPSACNNTIDRNFDKSKQLNKCRGKITSPLTMEDLESLKKDLGCEQVSTAATSSSSKVSNSCKHRTNHQELKGSPVGSVSSSPMMSSSLHKLSPATLDVLGLDDVNIGDLPIKGSPRKLVDGDFNYVTKRSGTAKKRKNSGVLDLDSADNPVRKFEGSLKPNDLGVLNPRRSLKVETETDQSRIAACSVLQGDVKLPFLDESGLKSVKVNKKISKRESRTLIDNSRENQLQPEGHGRSGVKLGDTCCKDENILMHHDLIKDFGAVNNITTQQDSRDEQSLIDCHPEDKHVVLPSADKLVPGIQNGSLLHVQTHDLSVCGNASKVSKDNGNVIHQNEHRHIPGNSAPNQSVVRDLSGPSLVRRDASDQITNTALKEAEGLRDYADNLKNSGFSFECNEVYFQAAVKFLQGASLLESNSENCKLREMNEMQIYIYTAKLCETCAHEYERRQEMAAAALAYKCMEVAYMRVVYCKNTGTNRLWHDLQASLQIVPQGESPSSSASDIDNLNNQALVEKASLSKSNGFHPGNHVIAPRNRPSFFRLLDFTKDVNSAMEASRKSQDAFLAANVILEEAQNKEAVVAVKRVIDFSFQDVMELVHLVRIAIETISRQGFIGSRD</sequence>
<reference evidence="6 7" key="1">
    <citation type="submission" date="2024-11" db="EMBL/GenBank/DDBJ databases">
        <title>A near-complete genome assembly of Cinchona calisaya.</title>
        <authorList>
            <person name="Lian D.C."/>
            <person name="Zhao X.W."/>
            <person name="Wei L."/>
        </authorList>
    </citation>
    <scope>NUCLEOTIDE SEQUENCE [LARGE SCALE GENOMIC DNA]</scope>
    <source>
        <tissue evidence="6">Nenye</tissue>
    </source>
</reference>
<feature type="compositionally biased region" description="Basic and acidic residues" evidence="4">
    <location>
        <begin position="271"/>
        <end position="281"/>
    </location>
</feature>
<feature type="region of interest" description="Disordered" evidence="4">
    <location>
        <begin position="1"/>
        <end position="26"/>
    </location>
</feature>
<dbReference type="GO" id="GO:0008270">
    <property type="term" value="F:zinc ion binding"/>
    <property type="evidence" value="ECO:0007669"/>
    <property type="project" value="UniProtKB-KW"/>
</dbReference>
<protein>
    <recommendedName>
        <fullName evidence="5">CW-type domain-containing protein</fullName>
    </recommendedName>
</protein>
<evidence type="ECO:0000256" key="3">
    <source>
        <dbReference type="ARBA" id="ARBA00022833"/>
    </source>
</evidence>
<accession>A0ABD2YHE6</accession>
<feature type="region of interest" description="Disordered" evidence="4">
    <location>
        <begin position="550"/>
        <end position="609"/>
    </location>
</feature>
<feature type="region of interest" description="Disordered" evidence="4">
    <location>
        <begin position="938"/>
        <end position="1003"/>
    </location>
</feature>
<comment type="caution">
    <text evidence="6">The sequence shown here is derived from an EMBL/GenBank/DDBJ whole genome shotgun (WGS) entry which is preliminary data.</text>
</comment>
<name>A0ABD2YHE6_9GENT</name>
<feature type="region of interest" description="Disordered" evidence="4">
    <location>
        <begin position="1046"/>
        <end position="1080"/>
    </location>
</feature>
<feature type="region of interest" description="Disordered" evidence="4">
    <location>
        <begin position="794"/>
        <end position="818"/>
    </location>
</feature>
<feature type="compositionally biased region" description="Basic and acidic residues" evidence="4">
    <location>
        <begin position="938"/>
        <end position="986"/>
    </location>
</feature>
<dbReference type="InterPro" id="IPR056406">
    <property type="entry name" value="THD_CWZF3/5/7"/>
</dbReference>
<feature type="region of interest" description="Disordered" evidence="4">
    <location>
        <begin position="386"/>
        <end position="438"/>
    </location>
</feature>
<feature type="compositionally biased region" description="Basic and acidic residues" evidence="4">
    <location>
        <begin position="422"/>
        <end position="438"/>
    </location>
</feature>
<feature type="compositionally biased region" description="Polar residues" evidence="4">
    <location>
        <begin position="406"/>
        <end position="420"/>
    </location>
</feature>
<dbReference type="Pfam" id="PF24756">
    <property type="entry name" value="THD_CWZF3-5-7"/>
    <property type="match status" value="1"/>
</dbReference>
<feature type="compositionally biased region" description="Polar residues" evidence="4">
    <location>
        <begin position="589"/>
        <end position="609"/>
    </location>
</feature>
<dbReference type="Gene3D" id="3.30.40.100">
    <property type="match status" value="1"/>
</dbReference>
<feature type="region of interest" description="Disordered" evidence="4">
    <location>
        <begin position="199"/>
        <end position="230"/>
    </location>
</feature>
<feature type="region of interest" description="Disordered" evidence="4">
    <location>
        <begin position="156"/>
        <end position="176"/>
    </location>
</feature>
<feature type="compositionally biased region" description="Polar residues" evidence="4">
    <location>
        <begin position="201"/>
        <end position="214"/>
    </location>
</feature>
<dbReference type="Proteomes" id="UP001630127">
    <property type="component" value="Unassembled WGS sequence"/>
</dbReference>
<evidence type="ECO:0000256" key="4">
    <source>
        <dbReference type="SAM" id="MobiDB-lite"/>
    </source>
</evidence>
<evidence type="ECO:0000256" key="2">
    <source>
        <dbReference type="ARBA" id="ARBA00022771"/>
    </source>
</evidence>
<feature type="compositionally biased region" description="Basic and acidic residues" evidence="4">
    <location>
        <begin position="562"/>
        <end position="588"/>
    </location>
</feature>
<evidence type="ECO:0000259" key="5">
    <source>
        <dbReference type="PROSITE" id="PS51050"/>
    </source>
</evidence>
<dbReference type="PANTHER" id="PTHR46524:SF12">
    <property type="entry name" value="CW-TYPE DOMAIN-CONTAINING PROTEIN"/>
    <property type="match status" value="1"/>
</dbReference>
<dbReference type="Pfam" id="PF07496">
    <property type="entry name" value="zf-CW"/>
    <property type="match status" value="1"/>
</dbReference>
<dbReference type="PROSITE" id="PS51050">
    <property type="entry name" value="ZF_CW"/>
    <property type="match status" value="1"/>
</dbReference>
<keyword evidence="2" id="KW-0863">Zinc-finger</keyword>
<organism evidence="6 7">
    <name type="scientific">Cinchona calisaya</name>
    <dbReference type="NCBI Taxonomy" id="153742"/>
    <lineage>
        <taxon>Eukaryota</taxon>
        <taxon>Viridiplantae</taxon>
        <taxon>Streptophyta</taxon>
        <taxon>Embryophyta</taxon>
        <taxon>Tracheophyta</taxon>
        <taxon>Spermatophyta</taxon>
        <taxon>Magnoliopsida</taxon>
        <taxon>eudicotyledons</taxon>
        <taxon>Gunneridae</taxon>
        <taxon>Pentapetalae</taxon>
        <taxon>asterids</taxon>
        <taxon>lamiids</taxon>
        <taxon>Gentianales</taxon>
        <taxon>Rubiaceae</taxon>
        <taxon>Cinchonoideae</taxon>
        <taxon>Cinchoneae</taxon>
        <taxon>Cinchona</taxon>
    </lineage>
</organism>
<feature type="region of interest" description="Disordered" evidence="4">
    <location>
        <begin position="491"/>
        <end position="518"/>
    </location>
</feature>
<feature type="compositionally biased region" description="Polar residues" evidence="4">
    <location>
        <begin position="162"/>
        <end position="175"/>
    </location>
</feature>
<feature type="domain" description="CW-type" evidence="5">
    <location>
        <begin position="629"/>
        <end position="682"/>
    </location>
</feature>
<dbReference type="EMBL" id="JBJUIK010000013">
    <property type="protein sequence ID" value="KAL3505759.1"/>
    <property type="molecule type" value="Genomic_DNA"/>
</dbReference>
<feature type="region of interest" description="Disordered" evidence="4">
    <location>
        <begin position="271"/>
        <end position="296"/>
    </location>
</feature>
<keyword evidence="1" id="KW-0479">Metal-binding</keyword>
<feature type="compositionally biased region" description="Basic and acidic residues" evidence="4">
    <location>
        <begin position="869"/>
        <end position="884"/>
    </location>
</feature>